<reference evidence="1" key="1">
    <citation type="submission" date="2020-08" db="EMBL/GenBank/DDBJ databases">
        <title>Multicomponent nature underlies the extraordinary mechanical properties of spider dragline silk.</title>
        <authorList>
            <person name="Kono N."/>
            <person name="Nakamura H."/>
            <person name="Mori M."/>
            <person name="Yoshida Y."/>
            <person name="Ohtoshi R."/>
            <person name="Malay A.D."/>
            <person name="Moran D.A.P."/>
            <person name="Tomita M."/>
            <person name="Numata K."/>
            <person name="Arakawa K."/>
        </authorList>
    </citation>
    <scope>NUCLEOTIDE SEQUENCE</scope>
</reference>
<keyword evidence="2" id="KW-1185">Reference proteome</keyword>
<organism evidence="1 2">
    <name type="scientific">Trichonephila inaurata madagascariensis</name>
    <dbReference type="NCBI Taxonomy" id="2747483"/>
    <lineage>
        <taxon>Eukaryota</taxon>
        <taxon>Metazoa</taxon>
        <taxon>Ecdysozoa</taxon>
        <taxon>Arthropoda</taxon>
        <taxon>Chelicerata</taxon>
        <taxon>Arachnida</taxon>
        <taxon>Araneae</taxon>
        <taxon>Araneomorphae</taxon>
        <taxon>Entelegynae</taxon>
        <taxon>Araneoidea</taxon>
        <taxon>Nephilidae</taxon>
        <taxon>Trichonephila</taxon>
        <taxon>Trichonephila inaurata</taxon>
    </lineage>
</organism>
<sequence>MATSLKGRHRKRRASCPAAAASEIPSLPSLSLTRFPIPLLPMIAESVPTMTSLRPQRITELSEAASNELLAYAPPPLSQIQSTFFQAEKDLPA</sequence>
<dbReference type="Proteomes" id="UP000886998">
    <property type="component" value="Unassembled WGS sequence"/>
</dbReference>
<evidence type="ECO:0000313" key="1">
    <source>
        <dbReference type="EMBL" id="GFS54599.1"/>
    </source>
</evidence>
<name>A0A8X6MIF3_9ARAC</name>
<proteinExistence type="predicted"/>
<dbReference type="AlphaFoldDB" id="A0A8X6MIF3"/>
<gene>
    <name evidence="1" type="ORF">TNIN_131271</name>
</gene>
<protein>
    <submittedName>
        <fullName evidence="1">Uncharacterized protein</fullName>
    </submittedName>
</protein>
<evidence type="ECO:0000313" key="2">
    <source>
        <dbReference type="Proteomes" id="UP000886998"/>
    </source>
</evidence>
<accession>A0A8X6MIF3</accession>
<comment type="caution">
    <text evidence="1">The sequence shown here is derived from an EMBL/GenBank/DDBJ whole genome shotgun (WGS) entry which is preliminary data.</text>
</comment>
<dbReference type="EMBL" id="BMAV01026936">
    <property type="protein sequence ID" value="GFS54599.1"/>
    <property type="molecule type" value="Genomic_DNA"/>
</dbReference>